<name>A0A4V2YKH5_9PSEU</name>
<gene>
    <name evidence="6" type="ORF">E1288_28830</name>
</gene>
<dbReference type="SUPFAM" id="SSF46689">
    <property type="entry name" value="Homeodomain-like"/>
    <property type="match status" value="1"/>
</dbReference>
<dbReference type="AlphaFoldDB" id="A0A4V2YKH5"/>
<dbReference type="SUPFAM" id="SSF48498">
    <property type="entry name" value="Tetracyclin repressor-like, C-terminal domain"/>
    <property type="match status" value="1"/>
</dbReference>
<dbReference type="InterPro" id="IPR050109">
    <property type="entry name" value="HTH-type_TetR-like_transc_reg"/>
</dbReference>
<feature type="domain" description="HTH tetR-type" evidence="5">
    <location>
        <begin position="15"/>
        <end position="76"/>
    </location>
</feature>
<evidence type="ECO:0000256" key="1">
    <source>
        <dbReference type="ARBA" id="ARBA00023015"/>
    </source>
</evidence>
<dbReference type="PANTHER" id="PTHR30055:SF234">
    <property type="entry name" value="HTH-TYPE TRANSCRIPTIONAL REGULATOR BETI"/>
    <property type="match status" value="1"/>
</dbReference>
<dbReference type="GO" id="GO:0003700">
    <property type="term" value="F:DNA-binding transcription factor activity"/>
    <property type="evidence" value="ECO:0007669"/>
    <property type="project" value="TreeGrafter"/>
</dbReference>
<dbReference type="PANTHER" id="PTHR30055">
    <property type="entry name" value="HTH-TYPE TRANSCRIPTIONAL REGULATOR RUTR"/>
    <property type="match status" value="1"/>
</dbReference>
<dbReference type="InterPro" id="IPR036271">
    <property type="entry name" value="Tet_transcr_reg_TetR-rel_C_sf"/>
</dbReference>
<dbReference type="Gene3D" id="1.10.357.10">
    <property type="entry name" value="Tetracycline Repressor, domain 2"/>
    <property type="match status" value="1"/>
</dbReference>
<dbReference type="InterPro" id="IPR009057">
    <property type="entry name" value="Homeodomain-like_sf"/>
</dbReference>
<keyword evidence="3" id="KW-0804">Transcription</keyword>
<proteinExistence type="predicted"/>
<evidence type="ECO:0000256" key="3">
    <source>
        <dbReference type="ARBA" id="ARBA00023163"/>
    </source>
</evidence>
<keyword evidence="1" id="KW-0805">Transcription regulation</keyword>
<evidence type="ECO:0000256" key="2">
    <source>
        <dbReference type="ARBA" id="ARBA00023125"/>
    </source>
</evidence>
<dbReference type="OrthoDB" id="9806334at2"/>
<dbReference type="Proteomes" id="UP000294947">
    <property type="component" value="Unassembled WGS sequence"/>
</dbReference>
<keyword evidence="7" id="KW-1185">Reference proteome</keyword>
<organism evidence="6 7">
    <name type="scientific">Saccharopolyspora elongata</name>
    <dbReference type="NCBI Taxonomy" id="2530387"/>
    <lineage>
        <taxon>Bacteria</taxon>
        <taxon>Bacillati</taxon>
        <taxon>Actinomycetota</taxon>
        <taxon>Actinomycetes</taxon>
        <taxon>Pseudonocardiales</taxon>
        <taxon>Pseudonocardiaceae</taxon>
        <taxon>Saccharopolyspora</taxon>
    </lineage>
</organism>
<dbReference type="Pfam" id="PF00440">
    <property type="entry name" value="TetR_N"/>
    <property type="match status" value="1"/>
</dbReference>
<evidence type="ECO:0000259" key="5">
    <source>
        <dbReference type="PROSITE" id="PS50977"/>
    </source>
</evidence>
<keyword evidence="2 4" id="KW-0238">DNA-binding</keyword>
<dbReference type="GO" id="GO:0000976">
    <property type="term" value="F:transcription cis-regulatory region binding"/>
    <property type="evidence" value="ECO:0007669"/>
    <property type="project" value="TreeGrafter"/>
</dbReference>
<evidence type="ECO:0000313" key="6">
    <source>
        <dbReference type="EMBL" id="TDD42727.1"/>
    </source>
</evidence>
<accession>A0A4V2YKH5</accession>
<dbReference type="InterPro" id="IPR001647">
    <property type="entry name" value="HTH_TetR"/>
</dbReference>
<protein>
    <submittedName>
        <fullName evidence="6">TetR/AcrR family transcriptional regulator</fullName>
    </submittedName>
</protein>
<dbReference type="RefSeq" id="WP_132490454.1">
    <property type="nucleotide sequence ID" value="NZ_SMKW01000045.1"/>
</dbReference>
<comment type="caution">
    <text evidence="6">The sequence shown here is derived from an EMBL/GenBank/DDBJ whole genome shotgun (WGS) entry which is preliminary data.</text>
</comment>
<evidence type="ECO:0000256" key="4">
    <source>
        <dbReference type="PROSITE-ProRule" id="PRU00335"/>
    </source>
</evidence>
<dbReference type="PROSITE" id="PS50977">
    <property type="entry name" value="HTH_TETR_2"/>
    <property type="match status" value="1"/>
</dbReference>
<reference evidence="6 7" key="1">
    <citation type="submission" date="2019-03" db="EMBL/GenBank/DDBJ databases">
        <title>Draft genome sequences of novel Actinobacteria.</title>
        <authorList>
            <person name="Sahin N."/>
            <person name="Ay H."/>
            <person name="Saygin H."/>
        </authorList>
    </citation>
    <scope>NUCLEOTIDE SEQUENCE [LARGE SCALE GENOMIC DNA]</scope>
    <source>
        <strain evidence="6 7">7K502</strain>
    </source>
</reference>
<evidence type="ECO:0000313" key="7">
    <source>
        <dbReference type="Proteomes" id="UP000294947"/>
    </source>
</evidence>
<feature type="DNA-binding region" description="H-T-H motif" evidence="4">
    <location>
        <begin position="39"/>
        <end position="58"/>
    </location>
</feature>
<sequence length="200" mass="22304">MAKSRTPGGASMDSEQTARSLERAALELLARDGVLKGLNLREVADHAGVNRALVYHYFGSRRDLLRAALRHNVRQRIMSARVQDEPMGFGDRMKHVLRGCIRYVSMYRLVALLVLDGDSTLRLMPDLPRTQQRLKQDQAEGALDSEIDPVALHAMLVSLSLGYAMSRTQLAKEFGIGVRELDERMLAVAERLGPQAPEKP</sequence>
<dbReference type="EMBL" id="SMKW01000045">
    <property type="protein sequence ID" value="TDD42727.1"/>
    <property type="molecule type" value="Genomic_DNA"/>
</dbReference>